<dbReference type="Proteomes" id="UP000187609">
    <property type="component" value="Unassembled WGS sequence"/>
</dbReference>
<dbReference type="EMBL" id="MJEQ01000856">
    <property type="protein sequence ID" value="OIT33567.1"/>
    <property type="molecule type" value="Genomic_DNA"/>
</dbReference>
<evidence type="ECO:0000313" key="1">
    <source>
        <dbReference type="EMBL" id="OIT33567.1"/>
    </source>
</evidence>
<protein>
    <submittedName>
        <fullName evidence="1">Uncharacterized protein</fullName>
    </submittedName>
</protein>
<name>A0A314KX40_NICAT</name>
<organism evidence="1 2">
    <name type="scientific">Nicotiana attenuata</name>
    <name type="common">Coyote tobacco</name>
    <dbReference type="NCBI Taxonomy" id="49451"/>
    <lineage>
        <taxon>Eukaryota</taxon>
        <taxon>Viridiplantae</taxon>
        <taxon>Streptophyta</taxon>
        <taxon>Embryophyta</taxon>
        <taxon>Tracheophyta</taxon>
        <taxon>Spermatophyta</taxon>
        <taxon>Magnoliopsida</taxon>
        <taxon>eudicotyledons</taxon>
        <taxon>Gunneridae</taxon>
        <taxon>Pentapetalae</taxon>
        <taxon>asterids</taxon>
        <taxon>lamiids</taxon>
        <taxon>Solanales</taxon>
        <taxon>Solanaceae</taxon>
        <taxon>Nicotianoideae</taxon>
        <taxon>Nicotianeae</taxon>
        <taxon>Nicotiana</taxon>
    </lineage>
</organism>
<gene>
    <name evidence="1" type="ORF">A4A49_34543</name>
</gene>
<dbReference type="AlphaFoldDB" id="A0A314KX40"/>
<accession>A0A314KX40</accession>
<feature type="non-terminal residue" evidence="1">
    <location>
        <position position="1"/>
    </location>
</feature>
<sequence length="114" mass="13001">TQETRRRNIRKRLNEVKHNHPFAGLHQRMSVSSAYLQIFFCGSMKKLKTITISGKHFGCSTECPNITHNIIEGLILYQGQGLYGSTLRPVEVLSQNLYLELGRIFSVVKLHSQS</sequence>
<evidence type="ECO:0000313" key="2">
    <source>
        <dbReference type="Proteomes" id="UP000187609"/>
    </source>
</evidence>
<dbReference type="Gramene" id="OIT33567">
    <property type="protein sequence ID" value="OIT33567"/>
    <property type="gene ID" value="A4A49_34543"/>
</dbReference>
<comment type="caution">
    <text evidence="1">The sequence shown here is derived from an EMBL/GenBank/DDBJ whole genome shotgun (WGS) entry which is preliminary data.</text>
</comment>
<keyword evidence="2" id="KW-1185">Reference proteome</keyword>
<reference evidence="1" key="1">
    <citation type="submission" date="2016-11" db="EMBL/GenBank/DDBJ databases">
        <title>The genome of Nicotiana attenuata.</title>
        <authorList>
            <person name="Xu S."/>
            <person name="Brockmoeller T."/>
            <person name="Gaquerel E."/>
            <person name="Navarro A."/>
            <person name="Kuhl H."/>
            <person name="Gase K."/>
            <person name="Ling Z."/>
            <person name="Zhou W."/>
            <person name="Kreitzer C."/>
            <person name="Stanke M."/>
            <person name="Tang H."/>
            <person name="Lyons E."/>
            <person name="Pandey P."/>
            <person name="Pandey S.P."/>
            <person name="Timmermann B."/>
            <person name="Baldwin I.T."/>
        </authorList>
    </citation>
    <scope>NUCLEOTIDE SEQUENCE [LARGE SCALE GENOMIC DNA]</scope>
    <source>
        <strain evidence="1">UT</strain>
    </source>
</reference>
<proteinExistence type="predicted"/>